<dbReference type="Proteomes" id="UP001379533">
    <property type="component" value="Chromosome"/>
</dbReference>
<accession>A0ABZ2K4D7</accession>
<evidence type="ECO:0000313" key="2">
    <source>
        <dbReference type="Proteomes" id="UP001379533"/>
    </source>
</evidence>
<reference evidence="1 2" key="1">
    <citation type="submission" date="2021-12" db="EMBL/GenBank/DDBJ databases">
        <title>Discovery of the Pendulisporaceae a myxobacterial family with distinct sporulation behavior and unique specialized metabolism.</title>
        <authorList>
            <person name="Garcia R."/>
            <person name="Popoff A."/>
            <person name="Bader C.D."/>
            <person name="Loehr J."/>
            <person name="Walesch S."/>
            <person name="Walt C."/>
            <person name="Boldt J."/>
            <person name="Bunk B."/>
            <person name="Haeckl F.J.F.P.J."/>
            <person name="Gunesch A.P."/>
            <person name="Birkelbach J."/>
            <person name="Nuebel U."/>
            <person name="Pietschmann T."/>
            <person name="Bach T."/>
            <person name="Mueller R."/>
        </authorList>
    </citation>
    <scope>NUCLEOTIDE SEQUENCE [LARGE SCALE GENOMIC DNA]</scope>
    <source>
        <strain evidence="1 2">MSr12523</strain>
    </source>
</reference>
<dbReference type="RefSeq" id="WP_394844153.1">
    <property type="nucleotide sequence ID" value="NZ_CP089982.1"/>
</dbReference>
<name>A0ABZ2K4D7_9BACT</name>
<gene>
    <name evidence="1" type="ORF">LZC95_44765</name>
</gene>
<protein>
    <submittedName>
        <fullName evidence="1">Uncharacterized protein</fullName>
    </submittedName>
</protein>
<proteinExistence type="predicted"/>
<dbReference type="EMBL" id="CP089982">
    <property type="protein sequence ID" value="WXA93553.1"/>
    <property type="molecule type" value="Genomic_DNA"/>
</dbReference>
<sequence length="110" mass="12236">MSNRYRIKYTVERGSFTFEELRAMRAGGCDAVVVVSILREGADPSNAVAFSSLDGFSGKSVIASDLFLIFSFLANMLSKREELPSWQREVAHKAFAQVRNVFGRKPSLPT</sequence>
<evidence type="ECO:0000313" key="1">
    <source>
        <dbReference type="EMBL" id="WXA93553.1"/>
    </source>
</evidence>
<organism evidence="1 2">
    <name type="scientific">Pendulispora brunnea</name>
    <dbReference type="NCBI Taxonomy" id="2905690"/>
    <lineage>
        <taxon>Bacteria</taxon>
        <taxon>Pseudomonadati</taxon>
        <taxon>Myxococcota</taxon>
        <taxon>Myxococcia</taxon>
        <taxon>Myxococcales</taxon>
        <taxon>Sorangiineae</taxon>
        <taxon>Pendulisporaceae</taxon>
        <taxon>Pendulispora</taxon>
    </lineage>
</organism>
<keyword evidence="2" id="KW-1185">Reference proteome</keyword>